<comment type="similarity">
    <text evidence="1">Belongs to the ninG family.</text>
</comment>
<name>A0A8S5LH33_9CAUD</name>
<reference evidence="4" key="1">
    <citation type="journal article" date="2021" name="Proc. Natl. Acad. Sci. U.S.A.">
        <title>A Catalog of Tens of Thousands of Viruses from Human Metagenomes Reveals Hidden Associations with Chronic Diseases.</title>
        <authorList>
            <person name="Tisza M.J."/>
            <person name="Buck C.B."/>
        </authorList>
    </citation>
    <scope>NUCLEOTIDE SEQUENCE</scope>
    <source>
        <strain evidence="4">CtVDo27</strain>
    </source>
</reference>
<organism evidence="4">
    <name type="scientific">Myoviridae sp. ctVDo27</name>
    <dbReference type="NCBI Taxonomy" id="2823548"/>
    <lineage>
        <taxon>Viruses</taxon>
        <taxon>Duplodnaviria</taxon>
        <taxon>Heunggongvirae</taxon>
        <taxon>Uroviricota</taxon>
        <taxon>Caudoviricetes</taxon>
    </lineage>
</organism>
<proteinExistence type="inferred from homology"/>
<keyword evidence="3" id="KW-0175">Coiled coil</keyword>
<evidence type="ECO:0000256" key="2">
    <source>
        <dbReference type="ARBA" id="ARBA00021638"/>
    </source>
</evidence>
<evidence type="ECO:0000256" key="1">
    <source>
        <dbReference type="ARBA" id="ARBA00008471"/>
    </source>
</evidence>
<sequence>MSNPKTKALKPKKCKSCGIEFIPQNSLQKVCSPKCALDLTRQNAQKERDKAEKKRLSERKAKLKSRSEWLKEAQAAFNKFIRLRDKDQPCISCGRYHQGKYDAGHYRSVGACPELRFCEINCFKQCVPCNQHKSGNVIEYRINLVNRIGADKVAWLERQDHEPKKYTIEDCKAIIKYYKAKIKELEV</sequence>
<dbReference type="InterPro" id="IPR008713">
    <property type="entry name" value="Phage_lambda_NinG"/>
</dbReference>
<dbReference type="EMBL" id="BK014720">
    <property type="protein sequence ID" value="DAD69405.1"/>
    <property type="molecule type" value="Genomic_DNA"/>
</dbReference>
<feature type="coiled-coil region" evidence="3">
    <location>
        <begin position="39"/>
        <end position="73"/>
    </location>
</feature>
<protein>
    <recommendedName>
        <fullName evidence="2">Protein ninG</fullName>
    </recommendedName>
</protein>
<accession>A0A8S5LH33</accession>
<evidence type="ECO:0000256" key="3">
    <source>
        <dbReference type="SAM" id="Coils"/>
    </source>
</evidence>
<dbReference type="Pfam" id="PF05766">
    <property type="entry name" value="NinG"/>
    <property type="match status" value="1"/>
</dbReference>
<evidence type="ECO:0000313" key="4">
    <source>
        <dbReference type="EMBL" id="DAD69405.1"/>
    </source>
</evidence>